<name>A0A420E8U8_9ALTE</name>
<evidence type="ECO:0000313" key="4">
    <source>
        <dbReference type="EMBL" id="RKF15899.1"/>
    </source>
</evidence>
<dbReference type="InterPro" id="IPR007055">
    <property type="entry name" value="BON_dom"/>
</dbReference>
<protein>
    <submittedName>
        <fullName evidence="4">BON domain-containing protein</fullName>
    </submittedName>
</protein>
<sequence length="191" mass="20434">MTPVKTFFIISSLVLLQACAGVAVVGAGVAAGAATDRRSVGTQFDDQLLELNSVNALAKDEDLWEVSRLSAHALNSKVLVIGQTQTVEHQARVSEIIAGLDGVSQVLNEVRVQSVAPLDVQSKDAWITSQVKLKIYDNNAIPVGKIKVITEDSEVFLIGLVNRTEADAAVEIARHVGGVTAVIRVFDYVQE</sequence>
<dbReference type="AlphaFoldDB" id="A0A420E8U8"/>
<organism evidence="4 5">
    <name type="scientific">Alginatibacterium sediminis</name>
    <dbReference type="NCBI Taxonomy" id="2164068"/>
    <lineage>
        <taxon>Bacteria</taxon>
        <taxon>Pseudomonadati</taxon>
        <taxon>Pseudomonadota</taxon>
        <taxon>Gammaproteobacteria</taxon>
        <taxon>Alteromonadales</taxon>
        <taxon>Alteromonadaceae</taxon>
        <taxon>Alginatibacterium</taxon>
    </lineage>
</organism>
<keyword evidence="5" id="KW-1185">Reference proteome</keyword>
<dbReference type="PANTHER" id="PTHR34606:SF4">
    <property type="entry name" value="OUTER MEMBRANE LIPOPROTEIN DOLP"/>
    <property type="match status" value="1"/>
</dbReference>
<feature type="domain" description="BON" evidence="3">
    <location>
        <begin position="123"/>
        <end position="191"/>
    </location>
</feature>
<dbReference type="InterPro" id="IPR014004">
    <property type="entry name" value="Transpt-assoc_nodulatn_dom_bac"/>
</dbReference>
<proteinExistence type="predicted"/>
<evidence type="ECO:0000256" key="1">
    <source>
        <dbReference type="ARBA" id="ARBA00022729"/>
    </source>
</evidence>
<dbReference type="PROSITE" id="PS50914">
    <property type="entry name" value="BON"/>
    <property type="match status" value="2"/>
</dbReference>
<dbReference type="SMART" id="SM00749">
    <property type="entry name" value="BON"/>
    <property type="match status" value="1"/>
</dbReference>
<dbReference type="RefSeq" id="WP_120355984.1">
    <property type="nucleotide sequence ID" value="NZ_RAQO01000008.1"/>
</dbReference>
<dbReference type="InterPro" id="IPR051686">
    <property type="entry name" value="Lipoprotein_DolP"/>
</dbReference>
<keyword evidence="1 2" id="KW-0732">Signal</keyword>
<dbReference type="Proteomes" id="UP000286482">
    <property type="component" value="Unassembled WGS sequence"/>
</dbReference>
<dbReference type="PROSITE" id="PS51257">
    <property type="entry name" value="PROKAR_LIPOPROTEIN"/>
    <property type="match status" value="1"/>
</dbReference>
<evidence type="ECO:0000313" key="5">
    <source>
        <dbReference type="Proteomes" id="UP000286482"/>
    </source>
</evidence>
<dbReference type="Pfam" id="PF04972">
    <property type="entry name" value="BON"/>
    <property type="match status" value="2"/>
</dbReference>
<comment type="caution">
    <text evidence="4">The sequence shown here is derived from an EMBL/GenBank/DDBJ whole genome shotgun (WGS) entry which is preliminary data.</text>
</comment>
<reference evidence="4 5" key="1">
    <citation type="submission" date="2018-09" db="EMBL/GenBank/DDBJ databases">
        <authorList>
            <person name="Wang Z."/>
        </authorList>
    </citation>
    <scope>NUCLEOTIDE SEQUENCE [LARGE SCALE GENOMIC DNA]</scope>
    <source>
        <strain evidence="4 5">ALS 81</strain>
    </source>
</reference>
<feature type="signal peptide" evidence="2">
    <location>
        <begin position="1"/>
        <end position="20"/>
    </location>
</feature>
<dbReference type="EMBL" id="RAQO01000008">
    <property type="protein sequence ID" value="RKF15899.1"/>
    <property type="molecule type" value="Genomic_DNA"/>
</dbReference>
<feature type="chain" id="PRO_5019006462" evidence="2">
    <location>
        <begin position="21"/>
        <end position="191"/>
    </location>
</feature>
<dbReference type="OrthoDB" id="9783990at2"/>
<gene>
    <name evidence="4" type="ORF">DBZ36_16155</name>
</gene>
<accession>A0A420E8U8</accession>
<evidence type="ECO:0000256" key="2">
    <source>
        <dbReference type="SAM" id="SignalP"/>
    </source>
</evidence>
<evidence type="ECO:0000259" key="3">
    <source>
        <dbReference type="PROSITE" id="PS50914"/>
    </source>
</evidence>
<dbReference type="PANTHER" id="PTHR34606">
    <property type="entry name" value="BON DOMAIN-CONTAINING PROTEIN"/>
    <property type="match status" value="1"/>
</dbReference>
<feature type="domain" description="BON" evidence="3">
    <location>
        <begin position="45"/>
        <end position="114"/>
    </location>
</feature>